<feature type="compositionally biased region" description="Polar residues" evidence="5">
    <location>
        <begin position="1"/>
        <end position="10"/>
    </location>
</feature>
<feature type="transmembrane region" description="Helical" evidence="6">
    <location>
        <begin position="86"/>
        <end position="106"/>
    </location>
</feature>
<dbReference type="InterPro" id="IPR011701">
    <property type="entry name" value="MFS"/>
</dbReference>
<sequence length="478" mass="52265">MSSTNANRGSLTPVDDKVTTTVSTSNDDAEYATNSAPTSVLPKSRFARWYRSTLFNVIIVGLISFTQPGIWNALYSVGAGGQQEPYVVNGASALTFGLMVFGCSIFGALTNKIGLKPILIMGTLGYAPYSAALYCNTKYGTQWAIFLGATTCGIAASALWAAEGAIAVGYPTVKERGLYTGIWLGLRQFGQLIGAAIQLSINRNESSKGAVNISTYVALIAIQCVGLPLALLISPPNKAIRSDGTLVLASIQKSNVRLEFKRLWHLLKQPQIYFLIPVLVTFMWNSSYQGIYLTKYFSVRARTLSSLTSAIGMIIGDLLWGKWLDLSLFGRRNTAKFTWMLFSVIMVGLFGWQISNEYLYERASLAATFDWNSPGFGRAYTVNLLFSLMNESHNIFVYWLLGTFEMDFENITLAVGLMRTFESLGSTLSFAVGSARITPMTNLIISFVVFAISIPTTMRVTWLVPGSPSDKGPTKANI</sequence>
<dbReference type="Gene3D" id="1.20.1250.20">
    <property type="entry name" value="MFS general substrate transporter like domains"/>
    <property type="match status" value="1"/>
</dbReference>
<dbReference type="GeneID" id="54422616"/>
<feature type="transmembrane region" description="Helical" evidence="6">
    <location>
        <begin position="143"/>
        <end position="170"/>
    </location>
</feature>
<dbReference type="GO" id="GO:0016020">
    <property type="term" value="C:membrane"/>
    <property type="evidence" value="ECO:0007669"/>
    <property type="project" value="UniProtKB-SubCell"/>
</dbReference>
<keyword evidence="8" id="KW-1185">Reference proteome</keyword>
<reference evidence="7 9" key="1">
    <citation type="submission" date="2020-01" db="EMBL/GenBank/DDBJ databases">
        <authorList>
            <consortium name="DOE Joint Genome Institute"/>
            <person name="Haridas S."/>
            <person name="Albert R."/>
            <person name="Binder M."/>
            <person name="Bloem J."/>
            <person name="Labutti K."/>
            <person name="Salamov A."/>
            <person name="Andreopoulos B."/>
            <person name="Baker S.E."/>
            <person name="Barry K."/>
            <person name="Bills G."/>
            <person name="Bluhm B.H."/>
            <person name="Cannon C."/>
            <person name="Castanera R."/>
            <person name="Culley D.E."/>
            <person name="Daum C."/>
            <person name="Ezra D."/>
            <person name="Gonzalez J.B."/>
            <person name="Henrissat B."/>
            <person name="Kuo A."/>
            <person name="Liang C."/>
            <person name="Lipzen A."/>
            <person name="Lutzoni F."/>
            <person name="Magnuson J."/>
            <person name="Mondo S."/>
            <person name="Nolan M."/>
            <person name="Ohm R."/>
            <person name="Pangilinan J."/>
            <person name="Park H.-J."/>
            <person name="Ramirez L."/>
            <person name="Alfaro M."/>
            <person name="Sun H."/>
            <person name="Tritt A."/>
            <person name="Yoshinaga Y."/>
            <person name="Zwiers L.-H."/>
            <person name="Turgeon B.G."/>
            <person name="Goodwin S.B."/>
            <person name="Spatafora J.W."/>
            <person name="Crous P.W."/>
            <person name="Grigoriev I.V."/>
        </authorList>
    </citation>
    <scope>NUCLEOTIDE SEQUENCE</scope>
    <source>
        <strain evidence="7 9">CBS 781.70</strain>
    </source>
</reference>
<keyword evidence="3 6" id="KW-1133">Transmembrane helix</keyword>
<name>A0A6G1FS03_9PEZI</name>
<dbReference type="SUPFAM" id="SSF103473">
    <property type="entry name" value="MFS general substrate transporter"/>
    <property type="match status" value="1"/>
</dbReference>
<dbReference type="GO" id="GO:0022857">
    <property type="term" value="F:transmembrane transporter activity"/>
    <property type="evidence" value="ECO:0007669"/>
    <property type="project" value="InterPro"/>
</dbReference>
<evidence type="ECO:0000256" key="4">
    <source>
        <dbReference type="ARBA" id="ARBA00023136"/>
    </source>
</evidence>
<dbReference type="EMBL" id="ML975183">
    <property type="protein sequence ID" value="KAF1808452.1"/>
    <property type="molecule type" value="Genomic_DNA"/>
</dbReference>
<reference evidence="9" key="2">
    <citation type="submission" date="2020-04" db="EMBL/GenBank/DDBJ databases">
        <authorList>
            <consortium name="NCBI Genome Project"/>
        </authorList>
    </citation>
    <scope>NUCLEOTIDE SEQUENCE</scope>
    <source>
        <strain evidence="9">CBS 781.70</strain>
    </source>
</reference>
<dbReference type="PANTHER" id="PTHR23294">
    <property type="entry name" value="ET TRANSLATION PRODUCT-RELATED"/>
    <property type="match status" value="1"/>
</dbReference>
<feature type="transmembrane region" description="Helical" evidence="6">
    <location>
        <begin position="53"/>
        <end position="74"/>
    </location>
</feature>
<feature type="transmembrane region" description="Helical" evidence="6">
    <location>
        <begin position="113"/>
        <end position="131"/>
    </location>
</feature>
<feature type="transmembrane region" description="Helical" evidence="6">
    <location>
        <begin position="213"/>
        <end position="233"/>
    </location>
</feature>
<dbReference type="PANTHER" id="PTHR23294:SF57">
    <property type="entry name" value="CINA C-TERMINAL DOMAIN-CONTAINING PROTEIN"/>
    <property type="match status" value="1"/>
</dbReference>
<evidence type="ECO:0000313" key="8">
    <source>
        <dbReference type="Proteomes" id="UP000504638"/>
    </source>
</evidence>
<evidence type="ECO:0000256" key="1">
    <source>
        <dbReference type="ARBA" id="ARBA00004141"/>
    </source>
</evidence>
<feature type="transmembrane region" description="Helical" evidence="6">
    <location>
        <begin position="337"/>
        <end position="355"/>
    </location>
</feature>
<comment type="subcellular location">
    <subcellularLocation>
        <location evidence="1">Membrane</location>
        <topology evidence="1">Multi-pass membrane protein</topology>
    </subcellularLocation>
</comment>
<dbReference type="AlphaFoldDB" id="A0A6G1FS03"/>
<proteinExistence type="predicted"/>
<dbReference type="InterPro" id="IPR036259">
    <property type="entry name" value="MFS_trans_sf"/>
</dbReference>
<keyword evidence="4 6" id="KW-0472">Membrane</keyword>
<evidence type="ECO:0000256" key="3">
    <source>
        <dbReference type="ARBA" id="ARBA00022989"/>
    </source>
</evidence>
<dbReference type="Pfam" id="PF07690">
    <property type="entry name" value="MFS_1"/>
    <property type="match status" value="1"/>
</dbReference>
<dbReference type="Proteomes" id="UP000504638">
    <property type="component" value="Unplaced"/>
</dbReference>
<evidence type="ECO:0000313" key="9">
    <source>
        <dbReference type="RefSeq" id="XP_033530083.1"/>
    </source>
</evidence>
<evidence type="ECO:0000313" key="7">
    <source>
        <dbReference type="EMBL" id="KAF1808452.1"/>
    </source>
</evidence>
<evidence type="ECO:0000256" key="5">
    <source>
        <dbReference type="SAM" id="MobiDB-lite"/>
    </source>
</evidence>
<dbReference type="OrthoDB" id="196103at2759"/>
<dbReference type="RefSeq" id="XP_033530083.1">
    <property type="nucleotide sequence ID" value="XM_033682046.1"/>
</dbReference>
<evidence type="ECO:0000256" key="6">
    <source>
        <dbReference type="SAM" id="Phobius"/>
    </source>
</evidence>
<dbReference type="InterPro" id="IPR051617">
    <property type="entry name" value="UNC-93-like_regulator"/>
</dbReference>
<protein>
    <submittedName>
        <fullName evidence="7 9">MFS general substrate transporter</fullName>
    </submittedName>
</protein>
<gene>
    <name evidence="7 9" type="ORF">P152DRAFT_485382</name>
</gene>
<evidence type="ECO:0000256" key="2">
    <source>
        <dbReference type="ARBA" id="ARBA00022692"/>
    </source>
</evidence>
<keyword evidence="2 6" id="KW-0812">Transmembrane</keyword>
<feature type="transmembrane region" description="Helical" evidence="6">
    <location>
        <begin position="272"/>
        <end position="292"/>
    </location>
</feature>
<feature type="transmembrane region" description="Helical" evidence="6">
    <location>
        <begin position="443"/>
        <end position="464"/>
    </location>
</feature>
<organism evidence="7">
    <name type="scientific">Eremomyces bilateralis CBS 781.70</name>
    <dbReference type="NCBI Taxonomy" id="1392243"/>
    <lineage>
        <taxon>Eukaryota</taxon>
        <taxon>Fungi</taxon>
        <taxon>Dikarya</taxon>
        <taxon>Ascomycota</taxon>
        <taxon>Pezizomycotina</taxon>
        <taxon>Dothideomycetes</taxon>
        <taxon>Dothideomycetes incertae sedis</taxon>
        <taxon>Eremomycetales</taxon>
        <taxon>Eremomycetaceae</taxon>
        <taxon>Eremomyces</taxon>
    </lineage>
</organism>
<reference evidence="9" key="3">
    <citation type="submission" date="2025-04" db="UniProtKB">
        <authorList>
            <consortium name="RefSeq"/>
        </authorList>
    </citation>
    <scope>IDENTIFICATION</scope>
    <source>
        <strain evidence="9">CBS 781.70</strain>
    </source>
</reference>
<accession>A0A6G1FS03</accession>
<feature type="region of interest" description="Disordered" evidence="5">
    <location>
        <begin position="1"/>
        <end position="35"/>
    </location>
</feature>